<dbReference type="SMART" id="SM00342">
    <property type="entry name" value="HTH_ARAC"/>
    <property type="match status" value="1"/>
</dbReference>
<gene>
    <name evidence="5" type="ORF">nbrc107696_38210</name>
</gene>
<evidence type="ECO:0000313" key="6">
    <source>
        <dbReference type="Proteomes" id="UP000444960"/>
    </source>
</evidence>
<evidence type="ECO:0000256" key="1">
    <source>
        <dbReference type="ARBA" id="ARBA00023015"/>
    </source>
</evidence>
<feature type="domain" description="HTH araC/xylS-type" evidence="4">
    <location>
        <begin position="155"/>
        <end position="253"/>
    </location>
</feature>
<keyword evidence="2" id="KW-0238">DNA-binding</keyword>
<dbReference type="InterPro" id="IPR046532">
    <property type="entry name" value="DUF6597"/>
</dbReference>
<dbReference type="PROSITE" id="PS01124">
    <property type="entry name" value="HTH_ARAC_FAMILY_2"/>
    <property type="match status" value="1"/>
</dbReference>
<dbReference type="InterPro" id="IPR050204">
    <property type="entry name" value="AraC_XylS_family_regulators"/>
</dbReference>
<dbReference type="PROSITE" id="PS00041">
    <property type="entry name" value="HTH_ARAC_FAMILY_1"/>
    <property type="match status" value="1"/>
</dbReference>
<sequence length="253" mass="26341">MPEPSSRGVLRPQRLPEFHRIPAVGAAAGAVRWFWISRWDLADGESSTQDVIGFPAMNLVVEGDAAVISGATTRLSARVLTGAGWAVGALLRPTAVGWLGVSPAAVVDRVEPVELPDLVAAVGAAMPDPAAAAGVFGEFVAAGVGTPSDDAVLADRIATVIEGDSEIVSVDDVAGSVGTSARTVQRLTLRFTGLTPVALIRRRRLQEAAELVRDSPRASLADIAAATGFSDHAHLTREFTRVLGFTPSAYRGN</sequence>
<evidence type="ECO:0000313" key="5">
    <source>
        <dbReference type="EMBL" id="GEE03375.1"/>
    </source>
</evidence>
<dbReference type="InterPro" id="IPR009057">
    <property type="entry name" value="Homeodomain-like_sf"/>
</dbReference>
<dbReference type="InterPro" id="IPR018062">
    <property type="entry name" value="HTH_AraC-typ_CS"/>
</dbReference>
<dbReference type="Proteomes" id="UP000444960">
    <property type="component" value="Unassembled WGS sequence"/>
</dbReference>
<evidence type="ECO:0000256" key="3">
    <source>
        <dbReference type="ARBA" id="ARBA00023163"/>
    </source>
</evidence>
<proteinExistence type="predicted"/>
<comment type="caution">
    <text evidence="5">The sequence shown here is derived from an EMBL/GenBank/DDBJ whole genome shotgun (WGS) entry which is preliminary data.</text>
</comment>
<dbReference type="Gene3D" id="1.10.10.60">
    <property type="entry name" value="Homeodomain-like"/>
    <property type="match status" value="1"/>
</dbReference>
<dbReference type="GO" id="GO:0003700">
    <property type="term" value="F:DNA-binding transcription factor activity"/>
    <property type="evidence" value="ECO:0007669"/>
    <property type="project" value="InterPro"/>
</dbReference>
<dbReference type="SUPFAM" id="SSF46689">
    <property type="entry name" value="Homeodomain-like"/>
    <property type="match status" value="1"/>
</dbReference>
<keyword evidence="1" id="KW-0805">Transcription regulation</keyword>
<keyword evidence="3" id="KW-0804">Transcription</keyword>
<dbReference type="PANTHER" id="PTHR46796:SF13">
    <property type="entry name" value="HTH-TYPE TRANSCRIPTIONAL ACTIVATOR RHAS"/>
    <property type="match status" value="1"/>
</dbReference>
<dbReference type="EMBL" id="BJOV01000005">
    <property type="protein sequence ID" value="GEE03375.1"/>
    <property type="molecule type" value="Genomic_DNA"/>
</dbReference>
<dbReference type="OrthoDB" id="2559672at2"/>
<dbReference type="GO" id="GO:0043565">
    <property type="term" value="F:sequence-specific DNA binding"/>
    <property type="evidence" value="ECO:0007669"/>
    <property type="project" value="InterPro"/>
</dbReference>
<dbReference type="Pfam" id="PF12833">
    <property type="entry name" value="HTH_18"/>
    <property type="match status" value="1"/>
</dbReference>
<name>A0A7I9VDE4_9ACTN</name>
<reference evidence="6" key="1">
    <citation type="submission" date="2019-06" db="EMBL/GenBank/DDBJ databases">
        <title>Gordonia isolated from sludge of a wastewater treatment plant.</title>
        <authorList>
            <person name="Tamura T."/>
            <person name="Aoyama K."/>
            <person name="Kang Y."/>
            <person name="Saito S."/>
            <person name="Akiyama N."/>
            <person name="Yazawa K."/>
            <person name="Gonoi T."/>
            <person name="Mikami Y."/>
        </authorList>
    </citation>
    <scope>NUCLEOTIDE SEQUENCE [LARGE SCALE GENOMIC DNA]</scope>
    <source>
        <strain evidence="6">NBRC 107696</strain>
    </source>
</reference>
<accession>A0A7I9VDE4</accession>
<dbReference type="Pfam" id="PF20240">
    <property type="entry name" value="DUF6597"/>
    <property type="match status" value="1"/>
</dbReference>
<dbReference type="RefSeq" id="WP_161896894.1">
    <property type="nucleotide sequence ID" value="NZ_BJOV01000005.1"/>
</dbReference>
<dbReference type="PANTHER" id="PTHR46796">
    <property type="entry name" value="HTH-TYPE TRANSCRIPTIONAL ACTIVATOR RHAS-RELATED"/>
    <property type="match status" value="1"/>
</dbReference>
<protein>
    <recommendedName>
        <fullName evidence="4">HTH araC/xylS-type domain-containing protein</fullName>
    </recommendedName>
</protein>
<evidence type="ECO:0000259" key="4">
    <source>
        <dbReference type="PROSITE" id="PS01124"/>
    </source>
</evidence>
<keyword evidence="6" id="KW-1185">Reference proteome</keyword>
<organism evidence="5 6">
    <name type="scientific">Gordonia spumicola</name>
    <dbReference type="NCBI Taxonomy" id="589161"/>
    <lineage>
        <taxon>Bacteria</taxon>
        <taxon>Bacillati</taxon>
        <taxon>Actinomycetota</taxon>
        <taxon>Actinomycetes</taxon>
        <taxon>Mycobacteriales</taxon>
        <taxon>Gordoniaceae</taxon>
        <taxon>Gordonia</taxon>
    </lineage>
</organism>
<dbReference type="InterPro" id="IPR018060">
    <property type="entry name" value="HTH_AraC"/>
</dbReference>
<evidence type="ECO:0000256" key="2">
    <source>
        <dbReference type="ARBA" id="ARBA00023125"/>
    </source>
</evidence>
<dbReference type="AlphaFoldDB" id="A0A7I9VDE4"/>